<dbReference type="InterPro" id="IPR017972">
    <property type="entry name" value="Cyt_P450_CS"/>
</dbReference>
<dbReference type="PROSITE" id="PS00086">
    <property type="entry name" value="CYTOCHROME_P450"/>
    <property type="match status" value="1"/>
</dbReference>
<keyword evidence="3" id="KW-0408">Iron</keyword>
<evidence type="ECO:0000313" key="4">
    <source>
        <dbReference type="EMBL" id="SDB40637.1"/>
    </source>
</evidence>
<dbReference type="InterPro" id="IPR036396">
    <property type="entry name" value="Cyt_P450_sf"/>
</dbReference>
<dbReference type="PANTHER" id="PTHR46696">
    <property type="entry name" value="P450, PUTATIVE (EUROFUNG)-RELATED"/>
    <property type="match status" value="1"/>
</dbReference>
<dbReference type="PRINTS" id="PR00359">
    <property type="entry name" value="BP450"/>
</dbReference>
<dbReference type="RefSeq" id="WP_090877497.1">
    <property type="nucleotide sequence ID" value="NZ_FMXQ01000006.1"/>
</dbReference>
<keyword evidence="5" id="KW-1185">Reference proteome</keyword>
<dbReference type="InterPro" id="IPR001128">
    <property type="entry name" value="Cyt_P450"/>
</dbReference>
<dbReference type="InterPro" id="IPR002397">
    <property type="entry name" value="Cyt_P450_B"/>
</dbReference>
<dbReference type="STRING" id="665467.SAMN02982931_03070"/>
<dbReference type="AlphaFoldDB" id="A0A1G6D652"/>
<evidence type="ECO:0000256" key="2">
    <source>
        <dbReference type="ARBA" id="ARBA00010617"/>
    </source>
</evidence>
<evidence type="ECO:0000256" key="1">
    <source>
        <dbReference type="ARBA" id="ARBA00001971"/>
    </source>
</evidence>
<accession>A0A1G6D652</accession>
<keyword evidence="3" id="KW-0479">Metal-binding</keyword>
<evidence type="ECO:0000313" key="5">
    <source>
        <dbReference type="Proteomes" id="UP000199071"/>
    </source>
</evidence>
<organism evidence="4 5">
    <name type="scientific">Bauldia litoralis</name>
    <dbReference type="NCBI Taxonomy" id="665467"/>
    <lineage>
        <taxon>Bacteria</taxon>
        <taxon>Pseudomonadati</taxon>
        <taxon>Pseudomonadota</taxon>
        <taxon>Alphaproteobacteria</taxon>
        <taxon>Hyphomicrobiales</taxon>
        <taxon>Kaistiaceae</taxon>
        <taxon>Bauldia</taxon>
    </lineage>
</organism>
<comment type="cofactor">
    <cofactor evidence="1">
        <name>heme</name>
        <dbReference type="ChEBI" id="CHEBI:30413"/>
    </cofactor>
</comment>
<dbReference type="EMBL" id="FMXQ01000006">
    <property type="protein sequence ID" value="SDB40637.1"/>
    <property type="molecule type" value="Genomic_DNA"/>
</dbReference>
<name>A0A1G6D652_9HYPH</name>
<dbReference type="PANTHER" id="PTHR46696:SF1">
    <property type="entry name" value="CYTOCHROME P450 YJIB-RELATED"/>
    <property type="match status" value="1"/>
</dbReference>
<dbReference type="SUPFAM" id="SSF48264">
    <property type="entry name" value="Cytochrome P450"/>
    <property type="match status" value="1"/>
</dbReference>
<sequence>MNDVARASGIDTNTPAFADNPAAHYADLRSKCPVSWQPSANAWLLTRYDDVVRVLRDPHMSHVGILDPWLRIRDRHGIDFKTAIQVISAMPFNYEGAQHAEGRRRVARAIATLADRDEVFAAAARRLLDRARRDGGFDFAEDFANRLLFEVLCDLAEIETAHRPLLYPLSRLSWTIEATLSIRDRQAMEDALLRAFELLTDRIPVFVRQSPDSLLARLHNAIPETEPDRVAATIDSFCVMLLMGNDALGGAMSTGVSWLLDPEQNKGETVPQKDWGRLSDDLLRHGASVDFLTRVTSSEKTFGDVVLPAGSRLMTSPPSANRDTAKFGPDADRISLSNHHGVGLTFGAGRHVCVGMQMSKRIVTAALDALAEAPELRLAGKPKRGKGTIIRTLGTMPVEMS</sequence>
<dbReference type="GO" id="GO:0016705">
    <property type="term" value="F:oxidoreductase activity, acting on paired donors, with incorporation or reduction of molecular oxygen"/>
    <property type="evidence" value="ECO:0007669"/>
    <property type="project" value="InterPro"/>
</dbReference>
<dbReference type="Pfam" id="PF00067">
    <property type="entry name" value="p450"/>
    <property type="match status" value="1"/>
</dbReference>
<reference evidence="4 5" key="1">
    <citation type="submission" date="2016-10" db="EMBL/GenBank/DDBJ databases">
        <authorList>
            <person name="de Groot N.N."/>
        </authorList>
    </citation>
    <scope>NUCLEOTIDE SEQUENCE [LARGE SCALE GENOMIC DNA]</scope>
    <source>
        <strain evidence="4 5">ATCC 35022</strain>
    </source>
</reference>
<keyword evidence="3" id="KW-0503">Monooxygenase</keyword>
<dbReference type="Gene3D" id="1.10.630.10">
    <property type="entry name" value="Cytochrome P450"/>
    <property type="match status" value="1"/>
</dbReference>
<keyword evidence="3" id="KW-0349">Heme</keyword>
<dbReference type="GO" id="GO:0005506">
    <property type="term" value="F:iron ion binding"/>
    <property type="evidence" value="ECO:0007669"/>
    <property type="project" value="InterPro"/>
</dbReference>
<protein>
    <submittedName>
        <fullName evidence="4">Cytochrome P450</fullName>
    </submittedName>
</protein>
<dbReference type="Proteomes" id="UP000199071">
    <property type="component" value="Unassembled WGS sequence"/>
</dbReference>
<comment type="similarity">
    <text evidence="2 3">Belongs to the cytochrome P450 family.</text>
</comment>
<dbReference type="GO" id="GO:0020037">
    <property type="term" value="F:heme binding"/>
    <property type="evidence" value="ECO:0007669"/>
    <property type="project" value="InterPro"/>
</dbReference>
<dbReference type="GO" id="GO:0004497">
    <property type="term" value="F:monooxygenase activity"/>
    <property type="evidence" value="ECO:0007669"/>
    <property type="project" value="UniProtKB-KW"/>
</dbReference>
<dbReference type="OrthoDB" id="9801155at2"/>
<proteinExistence type="inferred from homology"/>
<keyword evidence="3" id="KW-0560">Oxidoreductase</keyword>
<evidence type="ECO:0000256" key="3">
    <source>
        <dbReference type="RuleBase" id="RU000461"/>
    </source>
</evidence>
<gene>
    <name evidence="4" type="ORF">SAMN02982931_03070</name>
</gene>